<dbReference type="GO" id="GO:0071035">
    <property type="term" value="P:nuclear polyadenylation-dependent rRNA catabolic process"/>
    <property type="evidence" value="ECO:0007669"/>
    <property type="project" value="TreeGrafter"/>
</dbReference>
<organism evidence="7 8">
    <name type="scientific">Laodelphax striatellus</name>
    <name type="common">Small brown planthopper</name>
    <name type="synonym">Delphax striatella</name>
    <dbReference type="NCBI Taxonomy" id="195883"/>
    <lineage>
        <taxon>Eukaryota</taxon>
        <taxon>Metazoa</taxon>
        <taxon>Ecdysozoa</taxon>
        <taxon>Arthropoda</taxon>
        <taxon>Hexapoda</taxon>
        <taxon>Insecta</taxon>
        <taxon>Pterygota</taxon>
        <taxon>Neoptera</taxon>
        <taxon>Paraneoptera</taxon>
        <taxon>Hemiptera</taxon>
        <taxon>Auchenorrhyncha</taxon>
        <taxon>Fulgoroidea</taxon>
        <taxon>Delphacidae</taxon>
        <taxon>Criomorphinae</taxon>
        <taxon>Laodelphax</taxon>
    </lineage>
</organism>
<dbReference type="InterPro" id="IPR051644">
    <property type="entry name" value="TRAMP_AT-DNA-binding"/>
</dbReference>
<keyword evidence="3" id="KW-0677">Repeat</keyword>
<name>A0A482XKD0_LAOST</name>
<dbReference type="PANTHER" id="PTHR46543:SF2">
    <property type="entry name" value="AGAP013096-PA"/>
    <property type="match status" value="1"/>
</dbReference>
<feature type="compositionally biased region" description="Polar residues" evidence="5">
    <location>
        <begin position="159"/>
        <end position="168"/>
    </location>
</feature>
<dbReference type="Pfam" id="PF20802">
    <property type="entry name" value="MAML1_3_TAD1"/>
    <property type="match status" value="1"/>
</dbReference>
<accession>A0A482XKD0</accession>
<sequence length="920" mass="98140">MQRPVVPGSQGDVLPPKRQATLDRLRRRIENYRRHQSDCIPKFDQTFNGLVEQNFQDTLVLKQRFLENKAKRTAKKTDKKTPENNLQGNAHPVSKLMSAKRPADEPPQPPQQPPPPTSSSGGENLTKFSVEIVQQLEFTTCSSSSQISTNVTVKALNTSVKSASRPGSTPTPPQPTPQAAPQQQPQQQTTQQQQQQAQHQQNQHQQTPQQQQQQQQPQQVSFKQEIDEYPEFVDLDQCAAALEKDAAANGHTFSGFTDLIGDDTSDAIITSDTFKDLINEISDYPTEFMKDFADYDGGGGVDIKPQLSSSPHLDELGYQGGGGRGGVPPPGGGGGGLPTELSPAAQTLKQMAEQHQHKAQMGIGYGAGHPRTTPGGGAPGGQPTIKQEVMYGSPGSVPPPKGGTAPSQGGRPMGGGGYSPYGSPRGGGQAPPPRGPTPPQATPPAAPTTLQISQAQQLHVTSQGQPIQVSMAQNMSTDVKQQASSVSVAAHQGLFFSQHHPHHSPGSPSPSTTPHGPPPPPQQGPPPPPPHSSSSSSSVPPSSSSSASSSTASTAGPFCSTAVSQSQTINFTQQTMRLRPTANLLRPMDKMMMAHPQQQQVRPPPPDYQSQMHSMLSSAAGVGGMPLHRPPAHPHHLAPRFGQLQPQQRRISQQPMPPSGPMMRPQQLAPGVYMSQQPQQAYQQSQQLGRTQLIDAPAEWRQHQLMMAQHQQQQQQPRPVAPAFHQSQGVSFSGGGVQLAASQEQLASRQAPPLASHQQLALHHQSQMSTLNLQMSQQQQQQFGSQQQKFAGQAARQQQQQQQKFGSQQQHLQHMQQFAGGFGGSCYVPASSAAAGFQGGGSSSMSSAAFQSSSVTSSVAGGGGGVTSSASSGANYGPPQLPNDLNLDFLEQLPASHHHIDTDLLNTLESGATFNLHDIL</sequence>
<dbReference type="InParanoid" id="A0A482XKD0"/>
<keyword evidence="8" id="KW-1185">Reference proteome</keyword>
<feature type="region of interest" description="Disordered" evidence="5">
    <location>
        <begin position="1"/>
        <end position="20"/>
    </location>
</feature>
<evidence type="ECO:0000256" key="4">
    <source>
        <dbReference type="ARBA" id="ARBA00023242"/>
    </source>
</evidence>
<evidence type="ECO:0000256" key="5">
    <source>
        <dbReference type="SAM" id="MobiDB-lite"/>
    </source>
</evidence>
<dbReference type="GO" id="GO:0071036">
    <property type="term" value="P:nuclear polyadenylation-dependent snoRNA catabolic process"/>
    <property type="evidence" value="ECO:0007669"/>
    <property type="project" value="TreeGrafter"/>
</dbReference>
<evidence type="ECO:0000256" key="1">
    <source>
        <dbReference type="ARBA" id="ARBA00004123"/>
    </source>
</evidence>
<dbReference type="AlphaFoldDB" id="A0A482XKD0"/>
<dbReference type="GO" id="GO:0071037">
    <property type="term" value="P:nuclear polyadenylation-dependent snRNA catabolic process"/>
    <property type="evidence" value="ECO:0007669"/>
    <property type="project" value="TreeGrafter"/>
</dbReference>
<evidence type="ECO:0000313" key="7">
    <source>
        <dbReference type="EMBL" id="RZF46545.1"/>
    </source>
</evidence>
<dbReference type="GO" id="GO:0045944">
    <property type="term" value="P:positive regulation of transcription by RNA polymerase II"/>
    <property type="evidence" value="ECO:0007669"/>
    <property type="project" value="InterPro"/>
</dbReference>
<dbReference type="InterPro" id="IPR046370">
    <property type="entry name" value="MAML_N_sf"/>
</dbReference>
<dbReference type="SMART" id="SM01275">
    <property type="entry name" value="MamL-1"/>
    <property type="match status" value="1"/>
</dbReference>
<gene>
    <name evidence="7" type="ORF">LSTR_LSTR013075</name>
</gene>
<dbReference type="GO" id="GO:0071031">
    <property type="term" value="P:nuclear mRNA surveillance of mRNA 3'-end processing"/>
    <property type="evidence" value="ECO:0007669"/>
    <property type="project" value="TreeGrafter"/>
</dbReference>
<dbReference type="GO" id="GO:0071039">
    <property type="term" value="P:nuclear polyadenylation-dependent CUT catabolic process"/>
    <property type="evidence" value="ECO:0007669"/>
    <property type="project" value="TreeGrafter"/>
</dbReference>
<feature type="compositionally biased region" description="Low complexity" evidence="5">
    <location>
        <begin position="532"/>
        <end position="557"/>
    </location>
</feature>
<dbReference type="FunCoup" id="A0A482XKD0">
    <property type="interactions" value="54"/>
</dbReference>
<dbReference type="GO" id="GO:0031499">
    <property type="term" value="C:TRAMP complex"/>
    <property type="evidence" value="ECO:0007669"/>
    <property type="project" value="TreeGrafter"/>
</dbReference>
<dbReference type="Pfam" id="PF09596">
    <property type="entry name" value="MamL-1"/>
    <property type="match status" value="1"/>
</dbReference>
<dbReference type="GO" id="GO:0003723">
    <property type="term" value="F:RNA binding"/>
    <property type="evidence" value="ECO:0007669"/>
    <property type="project" value="TreeGrafter"/>
</dbReference>
<feature type="region of interest" description="Disordered" evidence="5">
    <location>
        <begin position="497"/>
        <end position="557"/>
    </location>
</feature>
<feature type="compositionally biased region" description="Gly residues" evidence="5">
    <location>
        <begin position="318"/>
        <end position="337"/>
    </location>
</feature>
<evidence type="ECO:0000313" key="8">
    <source>
        <dbReference type="Proteomes" id="UP000291343"/>
    </source>
</evidence>
<feature type="compositionally biased region" description="Pro residues" evidence="5">
    <location>
        <begin position="105"/>
        <end position="117"/>
    </location>
</feature>
<feature type="compositionally biased region" description="Basic and acidic residues" evidence="5">
    <location>
        <begin position="71"/>
        <end position="82"/>
    </location>
</feature>
<dbReference type="GO" id="GO:0007219">
    <property type="term" value="P:Notch signaling pathway"/>
    <property type="evidence" value="ECO:0007669"/>
    <property type="project" value="InterPro"/>
</dbReference>
<dbReference type="EMBL" id="QKKF02005893">
    <property type="protein sequence ID" value="RZF46545.1"/>
    <property type="molecule type" value="Genomic_DNA"/>
</dbReference>
<dbReference type="GO" id="GO:0003713">
    <property type="term" value="F:transcription coactivator activity"/>
    <property type="evidence" value="ECO:0007669"/>
    <property type="project" value="InterPro"/>
</dbReference>
<protein>
    <recommendedName>
        <fullName evidence="6">Neurogenic mastermind-like N-terminal domain-containing protein</fullName>
    </recommendedName>
</protein>
<dbReference type="Gene3D" id="6.10.250.970">
    <property type="match status" value="1"/>
</dbReference>
<feature type="region of interest" description="Disordered" evidence="5">
    <location>
        <begin position="159"/>
        <end position="222"/>
    </location>
</feature>
<feature type="region of interest" description="Disordered" evidence="5">
    <location>
        <begin position="71"/>
        <end position="124"/>
    </location>
</feature>
<feature type="compositionally biased region" description="Low complexity" evidence="5">
    <location>
        <begin position="504"/>
        <end position="514"/>
    </location>
</feature>
<dbReference type="InterPro" id="IPR019082">
    <property type="entry name" value="Mastermind-like_N"/>
</dbReference>
<feature type="domain" description="Neurogenic mastermind-like N-terminal" evidence="6">
    <location>
        <begin position="16"/>
        <end position="75"/>
    </location>
</feature>
<comment type="caution">
    <text evidence="7">The sequence shown here is derived from an EMBL/GenBank/DDBJ whole genome shotgun (WGS) entry which is preliminary data.</text>
</comment>
<dbReference type="GO" id="GO:0071038">
    <property type="term" value="P:TRAMP-dependent tRNA surveillance pathway"/>
    <property type="evidence" value="ECO:0007669"/>
    <property type="project" value="TreeGrafter"/>
</dbReference>
<feature type="compositionally biased region" description="Polar residues" evidence="5">
    <location>
        <begin position="450"/>
        <end position="469"/>
    </location>
</feature>
<feature type="compositionally biased region" description="Pro residues" evidence="5">
    <location>
        <begin position="169"/>
        <end position="178"/>
    </location>
</feature>
<feature type="region of interest" description="Disordered" evidence="5">
    <location>
        <begin position="303"/>
        <end position="469"/>
    </location>
</feature>
<keyword evidence="4" id="KW-0539">Nucleus</keyword>
<evidence type="ECO:0000256" key="2">
    <source>
        <dbReference type="ARBA" id="ARBA00008081"/>
    </source>
</evidence>
<dbReference type="STRING" id="195883.A0A482XKD0"/>
<reference evidence="7 8" key="1">
    <citation type="journal article" date="2017" name="Gigascience">
        <title>Genome sequence of the small brown planthopper, Laodelphax striatellus.</title>
        <authorList>
            <person name="Zhu J."/>
            <person name="Jiang F."/>
            <person name="Wang X."/>
            <person name="Yang P."/>
            <person name="Bao Y."/>
            <person name="Zhao W."/>
            <person name="Wang W."/>
            <person name="Lu H."/>
            <person name="Wang Q."/>
            <person name="Cui N."/>
            <person name="Li J."/>
            <person name="Chen X."/>
            <person name="Luo L."/>
            <person name="Yu J."/>
            <person name="Kang L."/>
            <person name="Cui F."/>
        </authorList>
    </citation>
    <scope>NUCLEOTIDE SEQUENCE [LARGE SCALE GENOMIC DNA]</scope>
    <source>
        <strain evidence="7">Lst14</strain>
    </source>
</reference>
<feature type="region of interest" description="Disordered" evidence="5">
    <location>
        <begin position="772"/>
        <end position="811"/>
    </location>
</feature>
<evidence type="ECO:0000259" key="6">
    <source>
        <dbReference type="SMART" id="SM01275"/>
    </source>
</evidence>
<feature type="compositionally biased region" description="Low complexity" evidence="5">
    <location>
        <begin position="179"/>
        <end position="219"/>
    </location>
</feature>
<dbReference type="OrthoDB" id="5982619at2759"/>
<feature type="compositionally biased region" description="Pro residues" evidence="5">
    <location>
        <begin position="515"/>
        <end position="531"/>
    </location>
</feature>
<evidence type="ECO:0000256" key="3">
    <source>
        <dbReference type="ARBA" id="ARBA00022737"/>
    </source>
</evidence>
<feature type="compositionally biased region" description="Gly residues" evidence="5">
    <location>
        <begin position="411"/>
        <end position="429"/>
    </location>
</feature>
<dbReference type="Proteomes" id="UP000291343">
    <property type="component" value="Unassembled WGS sequence"/>
</dbReference>
<dbReference type="PANTHER" id="PTHR46543">
    <property type="entry name" value="ZINC FINGER CCHC DOMAIN-CONTAINING PROTEIN 7"/>
    <property type="match status" value="1"/>
</dbReference>
<dbReference type="GO" id="GO:0016607">
    <property type="term" value="C:nuclear speck"/>
    <property type="evidence" value="ECO:0007669"/>
    <property type="project" value="InterPro"/>
</dbReference>
<proteinExistence type="inferred from homology"/>
<comment type="similarity">
    <text evidence="2">Belongs to the mastermind family.</text>
</comment>
<feature type="compositionally biased region" description="Pro residues" evidence="5">
    <location>
        <begin position="430"/>
        <end position="446"/>
    </location>
</feature>
<comment type="subcellular location">
    <subcellularLocation>
        <location evidence="1">Nucleus</location>
    </subcellularLocation>
</comment>